<dbReference type="Proteomes" id="UP000593568">
    <property type="component" value="Unassembled WGS sequence"/>
</dbReference>
<keyword evidence="1" id="KW-1133">Transmembrane helix</keyword>
<keyword evidence="1" id="KW-0472">Membrane</keyword>
<evidence type="ECO:0000256" key="1">
    <source>
        <dbReference type="SAM" id="Phobius"/>
    </source>
</evidence>
<sequence>MRPKNYVKMCVCSIALLQSTVLMIQTLCKTFLAILNSCLKSMLRTPNPCLPLWLGFPMFRIMIMLILVCMKLILIGLIWEGIMMRVMTIE</sequence>
<reference evidence="2 3" key="1">
    <citation type="journal article" date="2019" name="Genome Biol. Evol.">
        <title>Insights into the evolution of the New World diploid cottons (Gossypium, subgenus Houzingenia) based on genome sequencing.</title>
        <authorList>
            <person name="Grover C.E."/>
            <person name="Arick M.A. 2nd"/>
            <person name="Thrash A."/>
            <person name="Conover J.L."/>
            <person name="Sanders W.S."/>
            <person name="Peterson D.G."/>
            <person name="Frelichowski J.E."/>
            <person name="Scheffler J.A."/>
            <person name="Scheffler B.E."/>
            <person name="Wendel J.F."/>
        </authorList>
    </citation>
    <scope>NUCLEOTIDE SEQUENCE [LARGE SCALE GENOMIC DNA]</scope>
    <source>
        <strain evidence="2">8</strain>
        <tissue evidence="2">Leaf</tissue>
    </source>
</reference>
<dbReference type="EMBL" id="JABEZW010000003">
    <property type="protein sequence ID" value="MBA0761610.1"/>
    <property type="molecule type" value="Genomic_DNA"/>
</dbReference>
<gene>
    <name evidence="2" type="ORF">Gotri_024234</name>
</gene>
<feature type="non-terminal residue" evidence="2">
    <location>
        <position position="1"/>
    </location>
</feature>
<organism evidence="2 3">
    <name type="scientific">Gossypium trilobum</name>
    <dbReference type="NCBI Taxonomy" id="34281"/>
    <lineage>
        <taxon>Eukaryota</taxon>
        <taxon>Viridiplantae</taxon>
        <taxon>Streptophyta</taxon>
        <taxon>Embryophyta</taxon>
        <taxon>Tracheophyta</taxon>
        <taxon>Spermatophyta</taxon>
        <taxon>Magnoliopsida</taxon>
        <taxon>eudicotyledons</taxon>
        <taxon>Gunneridae</taxon>
        <taxon>Pentapetalae</taxon>
        <taxon>rosids</taxon>
        <taxon>malvids</taxon>
        <taxon>Malvales</taxon>
        <taxon>Malvaceae</taxon>
        <taxon>Malvoideae</taxon>
        <taxon>Gossypium</taxon>
    </lineage>
</organism>
<accession>A0A7J9DLI7</accession>
<dbReference type="AlphaFoldDB" id="A0A7J9DLI7"/>
<keyword evidence="1" id="KW-0812">Transmembrane</keyword>
<name>A0A7J9DLI7_9ROSI</name>
<proteinExistence type="predicted"/>
<evidence type="ECO:0000313" key="3">
    <source>
        <dbReference type="Proteomes" id="UP000593568"/>
    </source>
</evidence>
<evidence type="ECO:0000313" key="2">
    <source>
        <dbReference type="EMBL" id="MBA0761610.1"/>
    </source>
</evidence>
<feature type="transmembrane region" description="Helical" evidence="1">
    <location>
        <begin position="54"/>
        <end position="79"/>
    </location>
</feature>
<keyword evidence="3" id="KW-1185">Reference proteome</keyword>
<comment type="caution">
    <text evidence="2">The sequence shown here is derived from an EMBL/GenBank/DDBJ whole genome shotgun (WGS) entry which is preliminary data.</text>
</comment>
<protein>
    <submittedName>
        <fullName evidence="2">Uncharacterized protein</fullName>
    </submittedName>
</protein>